<reference evidence="1 2" key="1">
    <citation type="journal article" date="2013" name="PLoS Genet.">
        <title>Distinctive expansion of potential virulence genes in the genome of the oomycete fish pathogen Saprolegnia parasitica.</title>
        <authorList>
            <person name="Jiang R.H."/>
            <person name="de Bruijn I."/>
            <person name="Haas B.J."/>
            <person name="Belmonte R."/>
            <person name="Lobach L."/>
            <person name="Christie J."/>
            <person name="van den Ackerveken G."/>
            <person name="Bottin A."/>
            <person name="Bulone V."/>
            <person name="Diaz-Moreno S.M."/>
            <person name="Dumas B."/>
            <person name="Fan L."/>
            <person name="Gaulin E."/>
            <person name="Govers F."/>
            <person name="Grenville-Briggs L.J."/>
            <person name="Horner N.R."/>
            <person name="Levin J.Z."/>
            <person name="Mammella M."/>
            <person name="Meijer H.J."/>
            <person name="Morris P."/>
            <person name="Nusbaum C."/>
            <person name="Oome S."/>
            <person name="Phillips A.J."/>
            <person name="van Rooyen D."/>
            <person name="Rzeszutek E."/>
            <person name="Saraiva M."/>
            <person name="Secombes C.J."/>
            <person name="Seidl M.F."/>
            <person name="Snel B."/>
            <person name="Stassen J.H."/>
            <person name="Sykes S."/>
            <person name="Tripathy S."/>
            <person name="van den Berg H."/>
            <person name="Vega-Arreguin J.C."/>
            <person name="Wawra S."/>
            <person name="Young S.K."/>
            <person name="Zeng Q."/>
            <person name="Dieguez-Uribeondo J."/>
            <person name="Russ C."/>
            <person name="Tyler B.M."/>
            <person name="van West P."/>
        </authorList>
    </citation>
    <scope>NUCLEOTIDE SEQUENCE [LARGE SCALE GENOMIC DNA]</scope>
    <source>
        <strain evidence="1 2">CBS 223.65</strain>
    </source>
</reference>
<dbReference type="RefSeq" id="XP_012206609.1">
    <property type="nucleotide sequence ID" value="XM_012351219.1"/>
</dbReference>
<evidence type="ECO:0000313" key="1">
    <source>
        <dbReference type="EMBL" id="KDO22698.1"/>
    </source>
</evidence>
<dbReference type="GeneID" id="24133087"/>
<organism evidence="1 2">
    <name type="scientific">Saprolegnia parasitica (strain CBS 223.65)</name>
    <dbReference type="NCBI Taxonomy" id="695850"/>
    <lineage>
        <taxon>Eukaryota</taxon>
        <taxon>Sar</taxon>
        <taxon>Stramenopiles</taxon>
        <taxon>Oomycota</taxon>
        <taxon>Saprolegniomycetes</taxon>
        <taxon>Saprolegniales</taxon>
        <taxon>Saprolegniaceae</taxon>
        <taxon>Saprolegnia</taxon>
    </lineage>
</organism>
<dbReference type="KEGG" id="spar:SPRG_11013"/>
<accession>A0A067BWS9</accession>
<dbReference type="AlphaFoldDB" id="A0A067BWS9"/>
<proteinExistence type="predicted"/>
<keyword evidence="2" id="KW-1185">Reference proteome</keyword>
<protein>
    <submittedName>
        <fullName evidence="1">Uncharacterized protein</fullName>
    </submittedName>
</protein>
<dbReference type="EMBL" id="KK583264">
    <property type="protein sequence ID" value="KDO22698.1"/>
    <property type="molecule type" value="Genomic_DNA"/>
</dbReference>
<sequence>MPTSDDLVTSVGLHTDDILTAIVQCIAAPHEVPLLDVLSTLPALDDLELSRCCFDPTRPRPLFPKPLPRGHFSDMAWPGDAWSVLGVALASAHGLNELSWHSCCSSTTALMATITGTIPNWIERGANSISFTSGDKTWVLVSWRPRFLE</sequence>
<evidence type="ECO:0000313" key="2">
    <source>
        <dbReference type="Proteomes" id="UP000030745"/>
    </source>
</evidence>
<dbReference type="VEuPathDB" id="FungiDB:SPRG_11013"/>
<name>A0A067BWS9_SAPPC</name>
<dbReference type="Proteomes" id="UP000030745">
    <property type="component" value="Unassembled WGS sequence"/>
</dbReference>
<gene>
    <name evidence="1" type="ORF">SPRG_11013</name>
</gene>